<dbReference type="GO" id="GO:0003677">
    <property type="term" value="F:DNA binding"/>
    <property type="evidence" value="ECO:0007669"/>
    <property type="project" value="UniProtKB-KW"/>
</dbReference>
<dbReference type="CDD" id="cd06267">
    <property type="entry name" value="PBP1_LacI_sugar_binding-like"/>
    <property type="match status" value="1"/>
</dbReference>
<evidence type="ECO:0000259" key="4">
    <source>
        <dbReference type="PROSITE" id="PS50932"/>
    </source>
</evidence>
<keyword evidence="6" id="KW-1185">Reference proteome</keyword>
<dbReference type="SUPFAM" id="SSF47413">
    <property type="entry name" value="lambda repressor-like DNA-binding domains"/>
    <property type="match status" value="1"/>
</dbReference>
<evidence type="ECO:0000256" key="2">
    <source>
        <dbReference type="ARBA" id="ARBA00023125"/>
    </source>
</evidence>
<organism evidence="5 6">
    <name type="scientific">Allofournierella massiliensis</name>
    <dbReference type="NCBI Taxonomy" id="1650663"/>
    <lineage>
        <taxon>Bacteria</taxon>
        <taxon>Bacillati</taxon>
        <taxon>Bacillota</taxon>
        <taxon>Clostridia</taxon>
        <taxon>Eubacteriales</taxon>
        <taxon>Oscillospiraceae</taxon>
        <taxon>Allofournierella</taxon>
    </lineage>
</organism>
<dbReference type="RefSeq" id="WP_289598520.1">
    <property type="nucleotide sequence ID" value="NZ_JAUDCL010000001.1"/>
</dbReference>
<feature type="domain" description="HTH lacI-type" evidence="4">
    <location>
        <begin position="8"/>
        <end position="62"/>
    </location>
</feature>
<dbReference type="PROSITE" id="PS50932">
    <property type="entry name" value="HTH_LACI_2"/>
    <property type="match status" value="1"/>
</dbReference>
<dbReference type="Pfam" id="PF00356">
    <property type="entry name" value="LacI"/>
    <property type="match status" value="1"/>
</dbReference>
<dbReference type="PANTHER" id="PTHR30146:SF109">
    <property type="entry name" value="HTH-TYPE TRANSCRIPTIONAL REGULATOR GALS"/>
    <property type="match status" value="1"/>
</dbReference>
<accession>A0ABT7ULU8</accession>
<dbReference type="EMBL" id="JAUDCL010000001">
    <property type="protein sequence ID" value="MDM8199839.1"/>
    <property type="molecule type" value="Genomic_DNA"/>
</dbReference>
<name>A0ABT7ULU8_9FIRM</name>
<dbReference type="Proteomes" id="UP001529380">
    <property type="component" value="Unassembled WGS sequence"/>
</dbReference>
<keyword evidence="2 5" id="KW-0238">DNA-binding</keyword>
<dbReference type="SMART" id="SM00354">
    <property type="entry name" value="HTH_LACI"/>
    <property type="match status" value="1"/>
</dbReference>
<dbReference type="Gene3D" id="3.40.50.2300">
    <property type="match status" value="2"/>
</dbReference>
<gene>
    <name evidence="5" type="ORF">QUW08_00745</name>
</gene>
<evidence type="ECO:0000313" key="5">
    <source>
        <dbReference type="EMBL" id="MDM8199839.1"/>
    </source>
</evidence>
<dbReference type="Pfam" id="PF13377">
    <property type="entry name" value="Peripla_BP_3"/>
    <property type="match status" value="1"/>
</dbReference>
<dbReference type="CDD" id="cd01392">
    <property type="entry name" value="HTH_LacI"/>
    <property type="match status" value="1"/>
</dbReference>
<dbReference type="InterPro" id="IPR028082">
    <property type="entry name" value="Peripla_BP_I"/>
</dbReference>
<protein>
    <submittedName>
        <fullName evidence="5">LacI family DNA-binding transcriptional regulator</fullName>
    </submittedName>
</protein>
<reference evidence="5 6" key="1">
    <citation type="submission" date="2023-06" db="EMBL/GenBank/DDBJ databases">
        <title>Identification and characterization of horizontal gene transfer across gut microbiota members of farm animals based on homology search.</title>
        <authorList>
            <person name="Schwarzerova J."/>
            <person name="Nykrynova M."/>
            <person name="Jureckova K."/>
            <person name="Cejkova D."/>
            <person name="Rychlik I."/>
        </authorList>
    </citation>
    <scope>NUCLEOTIDE SEQUENCE [LARGE SCALE GENOMIC DNA]</scope>
    <source>
        <strain evidence="5 6">ET340</strain>
    </source>
</reference>
<dbReference type="InterPro" id="IPR000843">
    <property type="entry name" value="HTH_LacI"/>
</dbReference>
<dbReference type="InterPro" id="IPR046335">
    <property type="entry name" value="LacI/GalR-like_sensor"/>
</dbReference>
<sequence>MEPKFKQVTRKDVARLAGVSETVVSYVINNNRYVDKEKRHRVEEAVRQLNYRPNSIARALKGKSSNQIIFIADQIVTEHFSLLVNELDQCAYGLGYMVSLCSNRNTEQFVNEIIGRRPDGLLISSVSFPQTFIQRFVDANIPVVLLENRDYSQVKGAGRIDNGLYEGARECVQYLGGLGRRDILYIDRYSARGNFSNMDDLRYRGFVHQMQESGYCPDPVSRIITGCASPEQLAQRVREYLRSGRPVNAIFGRNDKVACIAMQAAQAEGKRIPQDIAVIGFDNSSLGQYVAPPLTSMEIPRAEIARIAVDMLKTMIEQGQVPEPVRVSTRLICRASTAVE</sequence>
<keyword evidence="3" id="KW-0804">Transcription</keyword>
<evidence type="ECO:0000256" key="3">
    <source>
        <dbReference type="ARBA" id="ARBA00023163"/>
    </source>
</evidence>
<evidence type="ECO:0000313" key="6">
    <source>
        <dbReference type="Proteomes" id="UP001529380"/>
    </source>
</evidence>
<keyword evidence="1" id="KW-0805">Transcription regulation</keyword>
<dbReference type="SUPFAM" id="SSF53822">
    <property type="entry name" value="Periplasmic binding protein-like I"/>
    <property type="match status" value="1"/>
</dbReference>
<dbReference type="Gene3D" id="1.10.260.40">
    <property type="entry name" value="lambda repressor-like DNA-binding domains"/>
    <property type="match status" value="1"/>
</dbReference>
<comment type="caution">
    <text evidence="5">The sequence shown here is derived from an EMBL/GenBank/DDBJ whole genome shotgun (WGS) entry which is preliminary data.</text>
</comment>
<evidence type="ECO:0000256" key="1">
    <source>
        <dbReference type="ARBA" id="ARBA00023015"/>
    </source>
</evidence>
<dbReference type="PANTHER" id="PTHR30146">
    <property type="entry name" value="LACI-RELATED TRANSCRIPTIONAL REPRESSOR"/>
    <property type="match status" value="1"/>
</dbReference>
<proteinExistence type="predicted"/>
<dbReference type="InterPro" id="IPR010982">
    <property type="entry name" value="Lambda_DNA-bd_dom_sf"/>
</dbReference>